<feature type="chain" id="PRO_5002869806" description="Sulfotransferase domain-containing protein" evidence="1">
    <location>
        <begin position="25"/>
        <end position="370"/>
    </location>
</feature>
<dbReference type="InterPro" id="IPR053259">
    <property type="entry name" value="Golvesin-related_Golgi"/>
</dbReference>
<dbReference type="Gene3D" id="3.40.50.300">
    <property type="entry name" value="P-loop containing nucleotide triphosphate hydrolases"/>
    <property type="match status" value="1"/>
</dbReference>
<dbReference type="PANTHER" id="PTHR32301:SF6">
    <property type="entry name" value="GOLVESIN-RELATED"/>
    <property type="match status" value="1"/>
</dbReference>
<dbReference type="InterPro" id="IPR005331">
    <property type="entry name" value="Sulfotransferase"/>
</dbReference>
<dbReference type="AlphaFoldDB" id="B8C7J5"/>
<evidence type="ECO:0000313" key="2">
    <source>
        <dbReference type="EMBL" id="EED90755.1"/>
    </source>
</evidence>
<keyword evidence="1" id="KW-0732">Signal</keyword>
<dbReference type="PaxDb" id="35128-Thaps7798"/>
<dbReference type="HOGENOM" id="CLU_749059_0_0_1"/>
<protein>
    <recommendedName>
        <fullName evidence="4">Sulfotransferase domain-containing protein</fullName>
    </recommendedName>
</protein>
<dbReference type="Pfam" id="PF03567">
    <property type="entry name" value="Sulfotransfer_2"/>
    <property type="match status" value="1"/>
</dbReference>
<dbReference type="Proteomes" id="UP000001449">
    <property type="component" value="Chromosome 8"/>
</dbReference>
<dbReference type="PANTHER" id="PTHR32301">
    <property type="entry name" value="COUNTIN RECEPTOR CNR3-RELATED"/>
    <property type="match status" value="1"/>
</dbReference>
<keyword evidence="3" id="KW-1185">Reference proteome</keyword>
<accession>B8C7J5</accession>
<evidence type="ECO:0008006" key="4">
    <source>
        <dbReference type="Google" id="ProtNLM"/>
    </source>
</evidence>
<dbReference type="GO" id="GO:0005794">
    <property type="term" value="C:Golgi apparatus"/>
    <property type="evidence" value="ECO:0000318"/>
    <property type="project" value="GO_Central"/>
</dbReference>
<dbReference type="GeneID" id="7444953"/>
<reference evidence="2 3" key="1">
    <citation type="journal article" date="2004" name="Science">
        <title>The genome of the diatom Thalassiosira pseudonana: ecology, evolution, and metabolism.</title>
        <authorList>
            <person name="Armbrust E.V."/>
            <person name="Berges J.A."/>
            <person name="Bowler C."/>
            <person name="Green B.R."/>
            <person name="Martinez D."/>
            <person name="Putnam N.H."/>
            <person name="Zhou S."/>
            <person name="Allen A.E."/>
            <person name="Apt K.E."/>
            <person name="Bechner M."/>
            <person name="Brzezinski M.A."/>
            <person name="Chaal B.K."/>
            <person name="Chiovitti A."/>
            <person name="Davis A.K."/>
            <person name="Demarest M.S."/>
            <person name="Detter J.C."/>
            <person name="Glavina T."/>
            <person name="Goodstein D."/>
            <person name="Hadi M.Z."/>
            <person name="Hellsten U."/>
            <person name="Hildebrand M."/>
            <person name="Jenkins B.D."/>
            <person name="Jurka J."/>
            <person name="Kapitonov V.V."/>
            <person name="Kroger N."/>
            <person name="Lau W.W."/>
            <person name="Lane T.W."/>
            <person name="Larimer F.W."/>
            <person name="Lippmeier J.C."/>
            <person name="Lucas S."/>
            <person name="Medina M."/>
            <person name="Montsant A."/>
            <person name="Obornik M."/>
            <person name="Parker M.S."/>
            <person name="Palenik B."/>
            <person name="Pazour G.J."/>
            <person name="Richardson P.M."/>
            <person name="Rynearson T.A."/>
            <person name="Saito M.A."/>
            <person name="Schwartz D.C."/>
            <person name="Thamatrakoln K."/>
            <person name="Valentin K."/>
            <person name="Vardi A."/>
            <person name="Wilkerson F.P."/>
            <person name="Rokhsar D.S."/>
        </authorList>
    </citation>
    <scope>NUCLEOTIDE SEQUENCE [LARGE SCALE GENOMIC DNA]</scope>
    <source>
        <strain evidence="2 3">CCMP1335</strain>
    </source>
</reference>
<sequence>MHMLRVALLALAIWLVSFTVIIYSVRNDSAVSIGNDLIQPATLLSNRRIHKRQQTQLTGNNHHNTTQQQFTHTTIVTETTTHFPPRKMTSTSNPIYFVHIGKAGGTSIDTLMYNLKNRSKLHNKQLIGKAHYDWSHIELKEQRRLNERMKLNNNATEEVLDVPSTADVMTILRNPVSRSVSQFYFSKDLEWATKSNSSFVHQTIDEYIDDTNKTWFQPLSDGEGGVDFLAGIFSSDRKCWVKSDWIETDLKVYLRRNKTAACLRAAQRLEQTLWFGIVEDLQRSMRLLQYTLDLERTPVLPKRNRAKKEHLPPSSETVAKLERYLQKDMWLYEYSNRLFEARWNYFMGDGVYVHPELPPLPDFDSPLQDV</sequence>
<reference evidence="2 3" key="2">
    <citation type="journal article" date="2008" name="Nature">
        <title>The Phaeodactylum genome reveals the evolutionary history of diatom genomes.</title>
        <authorList>
            <person name="Bowler C."/>
            <person name="Allen A.E."/>
            <person name="Badger J.H."/>
            <person name="Grimwood J."/>
            <person name="Jabbari K."/>
            <person name="Kuo A."/>
            <person name="Maheswari U."/>
            <person name="Martens C."/>
            <person name="Maumus F."/>
            <person name="Otillar R.P."/>
            <person name="Rayko E."/>
            <person name="Salamov A."/>
            <person name="Vandepoele K."/>
            <person name="Beszteri B."/>
            <person name="Gruber A."/>
            <person name="Heijde M."/>
            <person name="Katinka M."/>
            <person name="Mock T."/>
            <person name="Valentin K."/>
            <person name="Verret F."/>
            <person name="Berges J.A."/>
            <person name="Brownlee C."/>
            <person name="Cadoret J.P."/>
            <person name="Chiovitti A."/>
            <person name="Choi C.J."/>
            <person name="Coesel S."/>
            <person name="De Martino A."/>
            <person name="Detter J.C."/>
            <person name="Durkin C."/>
            <person name="Falciatore A."/>
            <person name="Fournet J."/>
            <person name="Haruta M."/>
            <person name="Huysman M.J."/>
            <person name="Jenkins B.D."/>
            <person name="Jiroutova K."/>
            <person name="Jorgensen R.E."/>
            <person name="Joubert Y."/>
            <person name="Kaplan A."/>
            <person name="Kroger N."/>
            <person name="Kroth P.G."/>
            <person name="La Roche J."/>
            <person name="Lindquist E."/>
            <person name="Lommer M."/>
            <person name="Martin-Jezequel V."/>
            <person name="Lopez P.J."/>
            <person name="Lucas S."/>
            <person name="Mangogna M."/>
            <person name="McGinnis K."/>
            <person name="Medlin L.K."/>
            <person name="Montsant A."/>
            <person name="Oudot-Le Secq M.P."/>
            <person name="Napoli C."/>
            <person name="Obornik M."/>
            <person name="Parker M.S."/>
            <person name="Petit J.L."/>
            <person name="Porcel B.M."/>
            <person name="Poulsen N."/>
            <person name="Robison M."/>
            <person name="Rychlewski L."/>
            <person name="Rynearson T.A."/>
            <person name="Schmutz J."/>
            <person name="Shapiro H."/>
            <person name="Siaut M."/>
            <person name="Stanley M."/>
            <person name="Sussman M.R."/>
            <person name="Taylor A.R."/>
            <person name="Vardi A."/>
            <person name="von Dassow P."/>
            <person name="Vyverman W."/>
            <person name="Willis A."/>
            <person name="Wyrwicz L.S."/>
            <person name="Rokhsar D.S."/>
            <person name="Weissenbach J."/>
            <person name="Armbrust E.V."/>
            <person name="Green B.R."/>
            <person name="Van de Peer Y."/>
            <person name="Grigoriev I.V."/>
        </authorList>
    </citation>
    <scope>NUCLEOTIDE SEQUENCE [LARGE SCALE GENOMIC DNA]</scope>
    <source>
        <strain evidence="2 3">CCMP1335</strain>
    </source>
</reference>
<dbReference type="InterPro" id="IPR027417">
    <property type="entry name" value="P-loop_NTPase"/>
</dbReference>
<gene>
    <name evidence="2" type="ORF">THAPSDRAFT_7798</name>
</gene>
<dbReference type="RefSeq" id="XP_002291904.1">
    <property type="nucleotide sequence ID" value="XM_002291868.1"/>
</dbReference>
<dbReference type="SUPFAM" id="SSF52540">
    <property type="entry name" value="P-loop containing nucleoside triphosphate hydrolases"/>
    <property type="match status" value="1"/>
</dbReference>
<dbReference type="OMA" id="THTANWI"/>
<name>B8C7J5_THAPS</name>
<proteinExistence type="predicted"/>
<dbReference type="GO" id="GO:0016020">
    <property type="term" value="C:membrane"/>
    <property type="evidence" value="ECO:0007669"/>
    <property type="project" value="InterPro"/>
</dbReference>
<dbReference type="KEGG" id="tps:THAPSDRAFT_7798"/>
<dbReference type="GO" id="GO:0008146">
    <property type="term" value="F:sulfotransferase activity"/>
    <property type="evidence" value="ECO:0007669"/>
    <property type="project" value="InterPro"/>
</dbReference>
<evidence type="ECO:0000256" key="1">
    <source>
        <dbReference type="SAM" id="SignalP"/>
    </source>
</evidence>
<dbReference type="InParanoid" id="B8C7J5"/>
<organism evidence="2 3">
    <name type="scientific">Thalassiosira pseudonana</name>
    <name type="common">Marine diatom</name>
    <name type="synonym">Cyclotella nana</name>
    <dbReference type="NCBI Taxonomy" id="35128"/>
    <lineage>
        <taxon>Eukaryota</taxon>
        <taxon>Sar</taxon>
        <taxon>Stramenopiles</taxon>
        <taxon>Ochrophyta</taxon>
        <taxon>Bacillariophyta</taxon>
        <taxon>Coscinodiscophyceae</taxon>
        <taxon>Thalassiosirophycidae</taxon>
        <taxon>Thalassiosirales</taxon>
        <taxon>Thalassiosiraceae</taxon>
        <taxon>Thalassiosira</taxon>
    </lineage>
</organism>
<evidence type="ECO:0000313" key="3">
    <source>
        <dbReference type="Proteomes" id="UP000001449"/>
    </source>
</evidence>
<feature type="signal peptide" evidence="1">
    <location>
        <begin position="1"/>
        <end position="24"/>
    </location>
</feature>
<dbReference type="EMBL" id="CM000644">
    <property type="protein sequence ID" value="EED90755.1"/>
    <property type="molecule type" value="Genomic_DNA"/>
</dbReference>